<keyword evidence="1" id="KW-0966">Cell projection</keyword>
<sequence length="129" mass="15315">MNSAKSIMHAFLKQTQELYERAQTIHSRMEANEEGTVEALETLFFRRQESIKQLETFMRQKNFQWTTEEYFIIEQVKESDHQLQQLLNNLHFAFLTQIKRIAQTKEVSKKYNGAYQTMATGGSFIDKRN</sequence>
<evidence type="ECO:0000313" key="1">
    <source>
        <dbReference type="EMBL" id="MBD8014892.1"/>
    </source>
</evidence>
<organism evidence="1 2">
    <name type="scientific">Planococcus wigleyi</name>
    <dbReference type="NCBI Taxonomy" id="2762216"/>
    <lineage>
        <taxon>Bacteria</taxon>
        <taxon>Bacillati</taxon>
        <taxon>Bacillota</taxon>
        <taxon>Bacilli</taxon>
        <taxon>Bacillales</taxon>
        <taxon>Caryophanaceae</taxon>
        <taxon>Planococcus</taxon>
    </lineage>
</organism>
<dbReference type="Proteomes" id="UP000658980">
    <property type="component" value="Unassembled WGS sequence"/>
</dbReference>
<keyword evidence="1" id="KW-0282">Flagellum</keyword>
<gene>
    <name evidence="1" type="ORF">H9630_08685</name>
</gene>
<keyword evidence="1" id="KW-0969">Cilium</keyword>
<dbReference type="EMBL" id="JACSPU010000003">
    <property type="protein sequence ID" value="MBD8014892.1"/>
    <property type="molecule type" value="Genomic_DNA"/>
</dbReference>
<name>A0ABR8WD29_9BACL</name>
<accession>A0ABR8WD29</accession>
<protein>
    <submittedName>
        <fullName evidence="1">Flagellar protein FliT</fullName>
    </submittedName>
</protein>
<proteinExistence type="predicted"/>
<evidence type="ECO:0000313" key="2">
    <source>
        <dbReference type="Proteomes" id="UP000658980"/>
    </source>
</evidence>
<keyword evidence="2" id="KW-1185">Reference proteome</keyword>
<reference evidence="1 2" key="1">
    <citation type="submission" date="2020-08" db="EMBL/GenBank/DDBJ databases">
        <title>A Genomic Blueprint of the Chicken Gut Microbiome.</title>
        <authorList>
            <person name="Gilroy R."/>
            <person name="Ravi A."/>
            <person name="Getino M."/>
            <person name="Pursley I."/>
            <person name="Horton D.L."/>
            <person name="Alikhan N.-F."/>
            <person name="Baker D."/>
            <person name="Gharbi K."/>
            <person name="Hall N."/>
            <person name="Watson M."/>
            <person name="Adriaenssens E.M."/>
            <person name="Foster-Nyarko E."/>
            <person name="Jarju S."/>
            <person name="Secka A."/>
            <person name="Antonio M."/>
            <person name="Oren A."/>
            <person name="Chaudhuri R."/>
            <person name="La Ragione R.M."/>
            <person name="Hildebrand F."/>
            <person name="Pallen M.J."/>
        </authorList>
    </citation>
    <scope>NUCLEOTIDE SEQUENCE [LARGE SCALE GENOMIC DNA]</scope>
    <source>
        <strain evidence="1 2">Sa1BUA13</strain>
    </source>
</reference>
<comment type="caution">
    <text evidence="1">The sequence shown here is derived from an EMBL/GenBank/DDBJ whole genome shotgun (WGS) entry which is preliminary data.</text>
</comment>
<dbReference type="RefSeq" id="WP_191715127.1">
    <property type="nucleotide sequence ID" value="NZ_JACSPU010000003.1"/>
</dbReference>